<feature type="compositionally biased region" description="Low complexity" evidence="1">
    <location>
        <begin position="18"/>
        <end position="41"/>
    </location>
</feature>
<evidence type="ECO:0000313" key="2">
    <source>
        <dbReference type="EMBL" id="ORC09284.1"/>
    </source>
</evidence>
<feature type="compositionally biased region" description="Low complexity" evidence="1">
    <location>
        <begin position="66"/>
        <end position="93"/>
    </location>
</feature>
<accession>A0A8E2IWL9</accession>
<gene>
    <name evidence="2" type="ORF">B4U45_24470</name>
</gene>
<dbReference type="AlphaFoldDB" id="A0A8E2IWL9"/>
<evidence type="ECO:0000256" key="1">
    <source>
        <dbReference type="SAM" id="MobiDB-lite"/>
    </source>
</evidence>
<organism evidence="2 3">
    <name type="scientific">Mycobacterium persicum</name>
    <dbReference type="NCBI Taxonomy" id="1487726"/>
    <lineage>
        <taxon>Bacteria</taxon>
        <taxon>Bacillati</taxon>
        <taxon>Actinomycetota</taxon>
        <taxon>Actinomycetes</taxon>
        <taxon>Mycobacteriales</taxon>
        <taxon>Mycobacteriaceae</taxon>
        <taxon>Mycobacterium</taxon>
    </lineage>
</organism>
<dbReference type="EMBL" id="MWQA01000001">
    <property type="protein sequence ID" value="ORC09284.1"/>
    <property type="molecule type" value="Genomic_DNA"/>
</dbReference>
<protein>
    <submittedName>
        <fullName evidence="2">Uncharacterized protein</fullName>
    </submittedName>
</protein>
<feature type="compositionally biased region" description="Basic residues" evidence="1">
    <location>
        <begin position="133"/>
        <end position="142"/>
    </location>
</feature>
<evidence type="ECO:0000313" key="3">
    <source>
        <dbReference type="Proteomes" id="UP000192335"/>
    </source>
</evidence>
<proteinExistence type="predicted"/>
<dbReference type="Proteomes" id="UP000192335">
    <property type="component" value="Unassembled WGS sequence"/>
</dbReference>
<comment type="caution">
    <text evidence="2">The sequence shown here is derived from an EMBL/GenBank/DDBJ whole genome shotgun (WGS) entry which is preliminary data.</text>
</comment>
<sequence>MSCGAGRDGAPELPSQVAPVPAAPHAPAADTAAAARPTIAGRSRHPRHSRSGRDLRRLCRTGGDLGLAAAAGDSAGTEPPGVVSSPLPALPLLTSGHRGPAVPPASPDAIERPPEPPVPPAALIFPRGCRSTPRGRPRRWPG</sequence>
<name>A0A8E2IWL9_9MYCO</name>
<reference evidence="2 3" key="1">
    <citation type="submission" date="2017-02" db="EMBL/GenBank/DDBJ databases">
        <title>Mycobacterium kansasii genomes.</title>
        <authorList>
            <person name="Borowka P."/>
            <person name="Strapagiel D."/>
            <person name="Marciniak B."/>
            <person name="Lach J."/>
            <person name="Bakula Z."/>
            <person name="Van Ingen J."/>
            <person name="Safianowska A."/>
            <person name="Brzostek A."/>
            <person name="Dziadek J."/>
            <person name="Jagielski T."/>
        </authorList>
    </citation>
    <scope>NUCLEOTIDE SEQUENCE [LARGE SCALE GENOMIC DNA]</scope>
    <source>
        <strain evidence="2 3">12MK</strain>
    </source>
</reference>
<feature type="region of interest" description="Disordered" evidence="1">
    <location>
        <begin position="1"/>
        <end position="142"/>
    </location>
</feature>